<keyword evidence="6" id="KW-1185">Reference proteome</keyword>
<protein>
    <recommendedName>
        <fullName evidence="7">RING-type domain-containing protein</fullName>
    </recommendedName>
</protein>
<feature type="compositionally biased region" description="Basic and acidic residues" evidence="4">
    <location>
        <begin position="56"/>
        <end position="120"/>
    </location>
</feature>
<accession>A0ABD0LLL2</accession>
<comment type="caution">
    <text evidence="5">The sequence shown here is derived from an EMBL/GenBank/DDBJ whole genome shotgun (WGS) entry which is preliminary data.</text>
</comment>
<evidence type="ECO:0000313" key="5">
    <source>
        <dbReference type="EMBL" id="KAK7500390.1"/>
    </source>
</evidence>
<evidence type="ECO:0000256" key="4">
    <source>
        <dbReference type="SAM" id="MobiDB-lite"/>
    </source>
</evidence>
<feature type="region of interest" description="Disordered" evidence="4">
    <location>
        <begin position="56"/>
        <end position="143"/>
    </location>
</feature>
<gene>
    <name evidence="5" type="ORF">BaRGS_00008297</name>
</gene>
<proteinExistence type="predicted"/>
<evidence type="ECO:0000256" key="2">
    <source>
        <dbReference type="ARBA" id="ARBA00022771"/>
    </source>
</evidence>
<evidence type="ECO:0000256" key="1">
    <source>
        <dbReference type="ARBA" id="ARBA00022723"/>
    </source>
</evidence>
<dbReference type="AlphaFoldDB" id="A0ABD0LLL2"/>
<dbReference type="EMBL" id="JACVVK020000037">
    <property type="protein sequence ID" value="KAK7500390.1"/>
    <property type="molecule type" value="Genomic_DNA"/>
</dbReference>
<name>A0ABD0LLL2_9CAEN</name>
<evidence type="ECO:0000256" key="3">
    <source>
        <dbReference type="ARBA" id="ARBA00022833"/>
    </source>
</evidence>
<keyword evidence="1" id="KW-0479">Metal-binding</keyword>
<dbReference type="PROSITE" id="PS00518">
    <property type="entry name" value="ZF_RING_1"/>
    <property type="match status" value="1"/>
</dbReference>
<sequence>MGEEQKDHVKTNETVNRCIKCKCSLAAADKTSKLLPCLHTMCDDCVSGRTDVLERARKHKEEKEKESPEKEPKEEDQQGKEGKEEESEGKSKEEKEEDKTEPKNEEAENKEDTSKPHADTAVEEMQTGEPTPEPVPLTGESQI</sequence>
<organism evidence="5 6">
    <name type="scientific">Batillaria attramentaria</name>
    <dbReference type="NCBI Taxonomy" id="370345"/>
    <lineage>
        <taxon>Eukaryota</taxon>
        <taxon>Metazoa</taxon>
        <taxon>Spiralia</taxon>
        <taxon>Lophotrochozoa</taxon>
        <taxon>Mollusca</taxon>
        <taxon>Gastropoda</taxon>
        <taxon>Caenogastropoda</taxon>
        <taxon>Sorbeoconcha</taxon>
        <taxon>Cerithioidea</taxon>
        <taxon>Batillariidae</taxon>
        <taxon>Batillaria</taxon>
    </lineage>
</organism>
<keyword evidence="2" id="KW-0863">Zinc-finger</keyword>
<keyword evidence="3" id="KW-0862">Zinc</keyword>
<dbReference type="GO" id="GO:0008270">
    <property type="term" value="F:zinc ion binding"/>
    <property type="evidence" value="ECO:0007669"/>
    <property type="project" value="UniProtKB-KW"/>
</dbReference>
<reference evidence="5 6" key="1">
    <citation type="journal article" date="2023" name="Sci. Data">
        <title>Genome assembly of the Korean intertidal mud-creeper Batillaria attramentaria.</title>
        <authorList>
            <person name="Patra A.K."/>
            <person name="Ho P.T."/>
            <person name="Jun S."/>
            <person name="Lee S.J."/>
            <person name="Kim Y."/>
            <person name="Won Y.J."/>
        </authorList>
    </citation>
    <scope>NUCLEOTIDE SEQUENCE [LARGE SCALE GENOMIC DNA]</scope>
    <source>
        <strain evidence="5">Wonlab-2016</strain>
    </source>
</reference>
<dbReference type="Proteomes" id="UP001519460">
    <property type="component" value="Unassembled WGS sequence"/>
</dbReference>
<dbReference type="InterPro" id="IPR017907">
    <property type="entry name" value="Znf_RING_CS"/>
</dbReference>
<evidence type="ECO:0000313" key="6">
    <source>
        <dbReference type="Proteomes" id="UP001519460"/>
    </source>
</evidence>
<evidence type="ECO:0008006" key="7">
    <source>
        <dbReference type="Google" id="ProtNLM"/>
    </source>
</evidence>